<dbReference type="Proteomes" id="UP000011715">
    <property type="component" value="Unassembled WGS sequence"/>
</dbReference>
<reference evidence="2" key="3">
    <citation type="submission" date="2011-03" db="EMBL/GenBank/DDBJ databases">
        <title>Annotation of Magnaporthe poae ATCC 64411.</title>
        <authorList>
            <person name="Ma L.-J."/>
            <person name="Dead R."/>
            <person name="Young S.K."/>
            <person name="Zeng Q."/>
            <person name="Gargeya S."/>
            <person name="Fitzgerald M."/>
            <person name="Haas B."/>
            <person name="Abouelleil A."/>
            <person name="Alvarado L."/>
            <person name="Arachchi H.M."/>
            <person name="Berlin A."/>
            <person name="Brown A."/>
            <person name="Chapman S.B."/>
            <person name="Chen Z."/>
            <person name="Dunbar C."/>
            <person name="Freedman E."/>
            <person name="Gearin G."/>
            <person name="Gellesch M."/>
            <person name="Goldberg J."/>
            <person name="Griggs A."/>
            <person name="Gujja S."/>
            <person name="Heiman D."/>
            <person name="Howarth C."/>
            <person name="Larson L."/>
            <person name="Lui A."/>
            <person name="MacDonald P.J.P."/>
            <person name="Mehta T."/>
            <person name="Montmayeur A."/>
            <person name="Murphy C."/>
            <person name="Neiman D."/>
            <person name="Pearson M."/>
            <person name="Priest M."/>
            <person name="Roberts A."/>
            <person name="Saif S."/>
            <person name="Shea T."/>
            <person name="Shenoy N."/>
            <person name="Sisk P."/>
            <person name="Stolte C."/>
            <person name="Sykes S."/>
            <person name="Yandava C."/>
            <person name="Wortman J."/>
            <person name="Nusbaum C."/>
            <person name="Birren B."/>
        </authorList>
    </citation>
    <scope>NUCLEOTIDE SEQUENCE</scope>
    <source>
        <strain evidence="2">ATCC 64411</strain>
    </source>
</reference>
<evidence type="ECO:0000313" key="2">
    <source>
        <dbReference type="EMBL" id="KLU88003.1"/>
    </source>
</evidence>
<dbReference type="EnsemblFungi" id="MAPG_06992T0">
    <property type="protein sequence ID" value="MAPG_06992T0"/>
    <property type="gene ID" value="MAPG_06992"/>
</dbReference>
<dbReference type="AlphaFoldDB" id="A0A0C4E3J1"/>
<dbReference type="EMBL" id="ADBL01001677">
    <property type="status" value="NOT_ANNOTATED_CDS"/>
    <property type="molecule type" value="Genomic_DNA"/>
</dbReference>
<evidence type="ECO:0000256" key="1">
    <source>
        <dbReference type="SAM" id="MobiDB-lite"/>
    </source>
</evidence>
<keyword evidence="4" id="KW-1185">Reference proteome</keyword>
<sequence>MKHAKCRGRTLFVGGRQPYQACRTEQHDATAAKVVHHPSPARRPSWTGVAALPSVARLFDRSEKQPIGDQEESSRAGCHGCQAQRTKRKKKKKREKGAWPDSLSLGLTMVETPSRLATAAAHPGHRSTHNVGHPPSPTPSARFFSSPLPYVPVARFVPSSEISSREAAHSFFHVGPSLTSSFPEPVSFLCSCCSLFFPSFVLFYLHSSLF</sequence>
<feature type="region of interest" description="Disordered" evidence="1">
    <location>
        <begin position="64"/>
        <end position="98"/>
    </location>
</feature>
<reference evidence="3" key="4">
    <citation type="journal article" date="2015" name="G3 (Bethesda)">
        <title>Genome sequences of three phytopathogenic species of the Magnaporthaceae family of fungi.</title>
        <authorList>
            <person name="Okagaki L.H."/>
            <person name="Nunes C.C."/>
            <person name="Sailsbery J."/>
            <person name="Clay B."/>
            <person name="Brown D."/>
            <person name="John T."/>
            <person name="Oh Y."/>
            <person name="Young N."/>
            <person name="Fitzgerald M."/>
            <person name="Haas B.J."/>
            <person name="Zeng Q."/>
            <person name="Young S."/>
            <person name="Adiconis X."/>
            <person name="Fan L."/>
            <person name="Levin J.Z."/>
            <person name="Mitchell T.K."/>
            <person name="Okubara P.A."/>
            <person name="Farman M.L."/>
            <person name="Kohn L.M."/>
            <person name="Birren B."/>
            <person name="Ma L.-J."/>
            <person name="Dean R.A."/>
        </authorList>
    </citation>
    <scope>NUCLEOTIDE SEQUENCE</scope>
    <source>
        <strain evidence="3">ATCC 64411 / 73-15</strain>
    </source>
</reference>
<dbReference type="VEuPathDB" id="FungiDB:MAPG_06992"/>
<name>A0A0C4E3J1_MAGP6</name>
<feature type="compositionally biased region" description="Basic residues" evidence="1">
    <location>
        <begin position="85"/>
        <end position="95"/>
    </location>
</feature>
<reference evidence="2" key="2">
    <citation type="submission" date="2010-05" db="EMBL/GenBank/DDBJ databases">
        <title>The Genome Sequence of Magnaporthe poae strain ATCC 64411.</title>
        <authorList>
            <consortium name="The Broad Institute Genome Sequencing Platform"/>
            <consortium name="Broad Institute Genome Sequencing Center for Infectious Disease"/>
            <person name="Ma L.-J."/>
            <person name="Dead R."/>
            <person name="Young S."/>
            <person name="Zeng Q."/>
            <person name="Koehrsen M."/>
            <person name="Alvarado L."/>
            <person name="Berlin A."/>
            <person name="Chapman S.B."/>
            <person name="Chen Z."/>
            <person name="Freedman E."/>
            <person name="Gellesch M."/>
            <person name="Goldberg J."/>
            <person name="Griggs A."/>
            <person name="Gujja S."/>
            <person name="Heilman E.R."/>
            <person name="Heiman D."/>
            <person name="Hepburn T."/>
            <person name="Howarth C."/>
            <person name="Jen D."/>
            <person name="Larson L."/>
            <person name="Mehta T."/>
            <person name="Neiman D."/>
            <person name="Pearson M."/>
            <person name="Roberts A."/>
            <person name="Saif S."/>
            <person name="Shea T."/>
            <person name="Shenoy N."/>
            <person name="Sisk P."/>
            <person name="Stolte C."/>
            <person name="Sykes S."/>
            <person name="Walk T."/>
            <person name="White J."/>
            <person name="Yandava C."/>
            <person name="Haas B."/>
            <person name="Nusbaum C."/>
            <person name="Birren B."/>
        </authorList>
    </citation>
    <scope>NUCLEOTIDE SEQUENCE</scope>
    <source>
        <strain evidence="2">ATCC 64411</strain>
    </source>
</reference>
<reference evidence="3" key="5">
    <citation type="submission" date="2015-06" db="UniProtKB">
        <authorList>
            <consortium name="EnsemblFungi"/>
        </authorList>
    </citation>
    <scope>IDENTIFICATION</scope>
    <source>
        <strain evidence="3">ATCC 64411</strain>
    </source>
</reference>
<accession>A0A0C4E3J1</accession>
<proteinExistence type="predicted"/>
<gene>
    <name evidence="2" type="ORF">MAPG_06992</name>
</gene>
<dbReference type="EMBL" id="GL876971">
    <property type="protein sequence ID" value="KLU88003.1"/>
    <property type="molecule type" value="Genomic_DNA"/>
</dbReference>
<reference evidence="4" key="1">
    <citation type="submission" date="2010-05" db="EMBL/GenBank/DDBJ databases">
        <title>The genome sequence of Magnaporthe poae strain ATCC 64411.</title>
        <authorList>
            <person name="Ma L.-J."/>
            <person name="Dead R."/>
            <person name="Young S."/>
            <person name="Zeng Q."/>
            <person name="Koehrsen M."/>
            <person name="Alvarado L."/>
            <person name="Berlin A."/>
            <person name="Chapman S.B."/>
            <person name="Chen Z."/>
            <person name="Freedman E."/>
            <person name="Gellesch M."/>
            <person name="Goldberg J."/>
            <person name="Griggs A."/>
            <person name="Gujja S."/>
            <person name="Heilman E.R."/>
            <person name="Heiman D."/>
            <person name="Hepburn T."/>
            <person name="Howarth C."/>
            <person name="Jen D."/>
            <person name="Larson L."/>
            <person name="Mehta T."/>
            <person name="Neiman D."/>
            <person name="Pearson M."/>
            <person name="Roberts A."/>
            <person name="Saif S."/>
            <person name="Shea T."/>
            <person name="Shenoy N."/>
            <person name="Sisk P."/>
            <person name="Stolte C."/>
            <person name="Sykes S."/>
            <person name="Walk T."/>
            <person name="White J."/>
            <person name="Yandava C."/>
            <person name="Haas B."/>
            <person name="Nusbaum C."/>
            <person name="Birren B."/>
        </authorList>
    </citation>
    <scope>NUCLEOTIDE SEQUENCE [LARGE SCALE GENOMIC DNA]</scope>
    <source>
        <strain evidence="4">ATCC 64411 / 73-15</strain>
    </source>
</reference>
<evidence type="ECO:0000313" key="3">
    <source>
        <dbReference type="EnsemblFungi" id="MAPG_06992T0"/>
    </source>
</evidence>
<protein>
    <submittedName>
        <fullName evidence="2 3">Uncharacterized protein</fullName>
    </submittedName>
</protein>
<evidence type="ECO:0000313" key="4">
    <source>
        <dbReference type="Proteomes" id="UP000011715"/>
    </source>
</evidence>
<organism evidence="3 4">
    <name type="scientific">Magnaporthiopsis poae (strain ATCC 64411 / 73-15)</name>
    <name type="common">Kentucky bluegrass fungus</name>
    <name type="synonym">Magnaporthe poae</name>
    <dbReference type="NCBI Taxonomy" id="644358"/>
    <lineage>
        <taxon>Eukaryota</taxon>
        <taxon>Fungi</taxon>
        <taxon>Dikarya</taxon>
        <taxon>Ascomycota</taxon>
        <taxon>Pezizomycotina</taxon>
        <taxon>Sordariomycetes</taxon>
        <taxon>Sordariomycetidae</taxon>
        <taxon>Magnaporthales</taxon>
        <taxon>Magnaporthaceae</taxon>
        <taxon>Magnaporthiopsis</taxon>
    </lineage>
</organism>